<dbReference type="Proteomes" id="UP000007819">
    <property type="component" value="Chromosome A2"/>
</dbReference>
<proteinExistence type="predicted"/>
<name>A0A8R2F801_ACYPI</name>
<dbReference type="GeneID" id="103309296"/>
<dbReference type="AlphaFoldDB" id="A0A8R2F801"/>
<evidence type="ECO:0000313" key="4">
    <source>
        <dbReference type="Proteomes" id="UP000007819"/>
    </source>
</evidence>
<keyword evidence="4" id="KW-1185">Reference proteome</keyword>
<reference evidence="3" key="2">
    <citation type="submission" date="2022-06" db="UniProtKB">
        <authorList>
            <consortium name="EnsemblMetazoa"/>
        </authorList>
    </citation>
    <scope>IDENTIFICATION</scope>
</reference>
<evidence type="ECO:0000256" key="1">
    <source>
        <dbReference type="SAM" id="MobiDB-lite"/>
    </source>
</evidence>
<feature type="region of interest" description="Disordered" evidence="1">
    <location>
        <begin position="136"/>
        <end position="170"/>
    </location>
</feature>
<dbReference type="OrthoDB" id="6745260at2759"/>
<feature type="domain" description="PiggyBac transposable element-derived protein" evidence="2">
    <location>
        <begin position="225"/>
        <end position="584"/>
    </location>
</feature>
<dbReference type="Pfam" id="PF13843">
    <property type="entry name" value="DDE_Tnp_1_7"/>
    <property type="match status" value="1"/>
</dbReference>
<evidence type="ECO:0000313" key="3">
    <source>
        <dbReference type="EnsemblMetazoa" id="XP_008182585.1"/>
    </source>
</evidence>
<dbReference type="PANTHER" id="PTHR47272">
    <property type="entry name" value="DDE_TNP_1_7 DOMAIN-CONTAINING PROTEIN"/>
    <property type="match status" value="1"/>
</dbReference>
<dbReference type="RefSeq" id="XP_008182585.1">
    <property type="nucleotide sequence ID" value="XM_008184363.3"/>
</dbReference>
<accession>A0A8R2F801</accession>
<protein>
    <recommendedName>
        <fullName evidence="2">PiggyBac transposable element-derived protein domain-containing protein</fullName>
    </recommendedName>
</protein>
<dbReference type="EnsemblMetazoa" id="XM_029489407.1">
    <property type="protein sequence ID" value="XP_029345267.1"/>
    <property type="gene ID" value="LOC103309296"/>
</dbReference>
<dbReference type="InterPro" id="IPR029526">
    <property type="entry name" value="PGBD"/>
</dbReference>
<sequence length="713" mass="82395">MLKKQHQLPYGDIIELLGDGRDSELSSLSGDDDDFVDDNEYPCSEIEKSSKEQLFENVLDDFELFEFEDDEDFNVFAINNETVEDEQQSDNNAYVALPPRQIATRPVENVLDDFELFDFHDDEDFNVFGINDETVEDEQQSDNNAYETVEDEQQSDNNAYARPSTPAIPPRHIARRPVVEHGLHLNLPYYTKNEIKWSNRPFVSNFLKISPPAPELSTTYKTLLPIEYFSKYFPEEEFENMAKYTNIYAKQNNFIKYVDTTPSEMKVFVGIHLKIGCQKPSRIRSCWTNEDRVNIIADNMSRNRFFQLRSCFHVMNNDDIPENNVDKFIKVRPLFNSFLKRCKELPVETNLAVDEQMVKFKGKLGVKQYMKGKPCPWGIKNFLLCSANGMVYNMILYQGSSTEINHEIQKKYGLGGSIVLQLVEHIDKNEHYLYFDNFFSSYNLFTSLECLGIKAAGTVRLNRFANPPVVSDKELNTLGRGASYEVTSTDGKVGLIKWLDNKSVNLASNFVTSGSPDIIKRYDKKNKCYVEVGRPEIVKLYNDSMGGVDLHDQLISYYRVFIKSRKWTLRMLFHAFDMATCNAWLEYRNDAETINLQKKKVMDLLGFKQNLASTLISVGSSVVTPSRKRGRPSSSNKIIVQPKPCKKNRLIDRYPTDVMRKDNTGHYAYMDNLRDATFCKLEGCKKRTHMACKKCNVHLCITKTRNCFYDYHN</sequence>
<dbReference type="RefSeq" id="XP_029345267.1">
    <property type="nucleotide sequence ID" value="XM_029489407.1"/>
</dbReference>
<evidence type="ECO:0000259" key="2">
    <source>
        <dbReference type="Pfam" id="PF13843"/>
    </source>
</evidence>
<dbReference type="KEGG" id="api:103309296"/>
<organism evidence="3 4">
    <name type="scientific">Acyrthosiphon pisum</name>
    <name type="common">Pea aphid</name>
    <dbReference type="NCBI Taxonomy" id="7029"/>
    <lineage>
        <taxon>Eukaryota</taxon>
        <taxon>Metazoa</taxon>
        <taxon>Ecdysozoa</taxon>
        <taxon>Arthropoda</taxon>
        <taxon>Hexapoda</taxon>
        <taxon>Insecta</taxon>
        <taxon>Pterygota</taxon>
        <taxon>Neoptera</taxon>
        <taxon>Paraneoptera</taxon>
        <taxon>Hemiptera</taxon>
        <taxon>Sternorrhyncha</taxon>
        <taxon>Aphidomorpha</taxon>
        <taxon>Aphidoidea</taxon>
        <taxon>Aphididae</taxon>
        <taxon>Macrosiphini</taxon>
        <taxon>Acyrthosiphon</taxon>
    </lineage>
</organism>
<dbReference type="EnsemblMetazoa" id="XM_008184363.3">
    <property type="protein sequence ID" value="XP_008182585.1"/>
    <property type="gene ID" value="LOC103309296"/>
</dbReference>
<dbReference type="PANTHER" id="PTHR47272:SF2">
    <property type="entry name" value="PIGGYBAC TRANSPOSABLE ELEMENT-DERIVED PROTEIN 3-LIKE"/>
    <property type="match status" value="1"/>
</dbReference>
<reference evidence="4" key="1">
    <citation type="submission" date="2010-06" db="EMBL/GenBank/DDBJ databases">
        <authorList>
            <person name="Jiang H."/>
            <person name="Abraham K."/>
            <person name="Ali S."/>
            <person name="Alsbrooks S.L."/>
            <person name="Anim B.N."/>
            <person name="Anosike U.S."/>
            <person name="Attaway T."/>
            <person name="Bandaranaike D.P."/>
            <person name="Battles P.K."/>
            <person name="Bell S.N."/>
            <person name="Bell A.V."/>
            <person name="Beltran B."/>
            <person name="Bickham C."/>
            <person name="Bustamante Y."/>
            <person name="Caleb T."/>
            <person name="Canada A."/>
            <person name="Cardenas V."/>
            <person name="Carter K."/>
            <person name="Chacko J."/>
            <person name="Chandrabose M.N."/>
            <person name="Chavez D."/>
            <person name="Chavez A."/>
            <person name="Chen L."/>
            <person name="Chu H.-S."/>
            <person name="Claassen K.J."/>
            <person name="Cockrell R."/>
            <person name="Collins M."/>
            <person name="Cooper J.A."/>
            <person name="Cree A."/>
            <person name="Curry S.M."/>
            <person name="Da Y."/>
            <person name="Dao M.D."/>
            <person name="Das B."/>
            <person name="Davila M.-L."/>
            <person name="Davy-Carroll L."/>
            <person name="Denson S."/>
            <person name="Dinh H."/>
            <person name="Ebong V.E."/>
            <person name="Edwards J.R."/>
            <person name="Egan A."/>
            <person name="El-Daye J."/>
            <person name="Escobedo L."/>
            <person name="Fernandez S."/>
            <person name="Fernando P.R."/>
            <person name="Flagg N."/>
            <person name="Forbes L.D."/>
            <person name="Fowler R.G."/>
            <person name="Fu Q."/>
            <person name="Gabisi R.A."/>
            <person name="Ganer J."/>
            <person name="Garbino Pronczuk A."/>
            <person name="Garcia R.M."/>
            <person name="Garner T."/>
            <person name="Garrett T.E."/>
            <person name="Gonzalez D.A."/>
            <person name="Hamid H."/>
            <person name="Hawkins E.S."/>
            <person name="Hirani K."/>
            <person name="Hogues M.E."/>
            <person name="Hollins B."/>
            <person name="Hsiao C.-H."/>
            <person name="Jabil R."/>
            <person name="James M.L."/>
            <person name="Jhangiani S.N."/>
            <person name="Johnson B."/>
            <person name="Johnson Q."/>
            <person name="Joshi V."/>
            <person name="Kalu J.B."/>
            <person name="Kam C."/>
            <person name="Kashfia A."/>
            <person name="Keebler J."/>
            <person name="Kisamo H."/>
            <person name="Kovar C.L."/>
            <person name="Lago L.A."/>
            <person name="Lai C.-Y."/>
            <person name="Laidlaw J."/>
            <person name="Lara F."/>
            <person name="Le T.-K."/>
            <person name="Lee S.L."/>
            <person name="Legall F.H."/>
            <person name="Lemon S.J."/>
            <person name="Lewis L.R."/>
            <person name="Li B."/>
            <person name="Liu Y."/>
            <person name="Liu Y.-S."/>
            <person name="Lopez J."/>
            <person name="Lozado R.J."/>
            <person name="Lu J."/>
            <person name="Madu R.C."/>
            <person name="Maheshwari M."/>
            <person name="Maheshwari R."/>
            <person name="Malloy K."/>
            <person name="Martinez E."/>
            <person name="Mathew T."/>
            <person name="Mercado I.C."/>
            <person name="Mercado C."/>
            <person name="Meyer B."/>
            <person name="Montgomery K."/>
            <person name="Morgan M.B."/>
            <person name="Munidasa M."/>
            <person name="Nazareth L.V."/>
            <person name="Nelson J."/>
            <person name="Ng B.M."/>
            <person name="Nguyen N.B."/>
            <person name="Nguyen P.Q."/>
            <person name="Nguyen T."/>
            <person name="Obregon M."/>
            <person name="Okwuonu G.O."/>
            <person name="Onwere C.G."/>
            <person name="Orozco G."/>
            <person name="Parra A."/>
            <person name="Patel S."/>
            <person name="Patil S."/>
            <person name="Perez A."/>
            <person name="Perez Y."/>
            <person name="Pham C."/>
            <person name="Primus E.L."/>
            <person name="Pu L.-L."/>
            <person name="Puazo M."/>
            <person name="Qin X."/>
            <person name="Quiroz J.B."/>
            <person name="Reese J."/>
            <person name="Richards S."/>
            <person name="Rives C.M."/>
            <person name="Robberts R."/>
            <person name="Ruiz S.J."/>
            <person name="Ruiz M.J."/>
            <person name="Santibanez J."/>
            <person name="Schneider B.W."/>
            <person name="Sisson I."/>
            <person name="Smith M."/>
            <person name="Sodergren E."/>
            <person name="Song X.-Z."/>
            <person name="Song B.B."/>
            <person name="Summersgill H."/>
            <person name="Thelus R."/>
            <person name="Thornton R.D."/>
            <person name="Trejos Z.Y."/>
            <person name="Usmani K."/>
            <person name="Vattathil S."/>
            <person name="Villasana D."/>
            <person name="Walker D.L."/>
            <person name="Wang S."/>
            <person name="Wang K."/>
            <person name="White C.S."/>
            <person name="Williams A.C."/>
            <person name="Williamson J."/>
            <person name="Wilson K."/>
            <person name="Woghiren I.O."/>
            <person name="Woodworth J.R."/>
            <person name="Worley K.C."/>
            <person name="Wright R.A."/>
            <person name="Wu W."/>
            <person name="Young L."/>
            <person name="Zhang L."/>
            <person name="Zhang J."/>
            <person name="Zhu Y."/>
            <person name="Muzny D.M."/>
            <person name="Weinstock G."/>
            <person name="Gibbs R.A."/>
        </authorList>
    </citation>
    <scope>NUCLEOTIDE SEQUENCE [LARGE SCALE GENOMIC DNA]</scope>
    <source>
        <strain evidence="4">LSR1</strain>
    </source>
</reference>